<dbReference type="Proteomes" id="UP001165267">
    <property type="component" value="Unassembled WGS sequence"/>
</dbReference>
<feature type="transmembrane region" description="Helical" evidence="1">
    <location>
        <begin position="110"/>
        <end position="129"/>
    </location>
</feature>
<evidence type="ECO:0000313" key="2">
    <source>
        <dbReference type="EMBL" id="MCR2746124.1"/>
    </source>
</evidence>
<feature type="transmembrane region" description="Helical" evidence="1">
    <location>
        <begin position="201"/>
        <end position="221"/>
    </location>
</feature>
<dbReference type="EMBL" id="JANKHG010000016">
    <property type="protein sequence ID" value="MCR2746124.1"/>
    <property type="molecule type" value="Genomic_DNA"/>
</dbReference>
<comment type="caution">
    <text evidence="2">The sequence shown here is derived from an EMBL/GenBank/DDBJ whole genome shotgun (WGS) entry which is preliminary data.</text>
</comment>
<evidence type="ECO:0000256" key="1">
    <source>
        <dbReference type="SAM" id="Phobius"/>
    </source>
</evidence>
<reference evidence="2" key="1">
    <citation type="submission" date="2022-07" db="EMBL/GenBank/DDBJ databases">
        <authorList>
            <person name="Xamxidin M."/>
        </authorList>
    </citation>
    <scope>NUCLEOTIDE SEQUENCE</scope>
    <source>
        <strain evidence="2">YS8-69</strain>
    </source>
</reference>
<feature type="transmembrane region" description="Helical" evidence="1">
    <location>
        <begin position="38"/>
        <end position="59"/>
    </location>
</feature>
<organism evidence="2 3">
    <name type="scientific">Limnobacter parvus</name>
    <dbReference type="NCBI Taxonomy" id="2939690"/>
    <lineage>
        <taxon>Bacteria</taxon>
        <taxon>Pseudomonadati</taxon>
        <taxon>Pseudomonadota</taxon>
        <taxon>Betaproteobacteria</taxon>
        <taxon>Burkholderiales</taxon>
        <taxon>Burkholderiaceae</taxon>
        <taxon>Limnobacter</taxon>
    </lineage>
</organism>
<feature type="transmembrane region" description="Helical" evidence="1">
    <location>
        <begin position="71"/>
        <end position="90"/>
    </location>
</feature>
<accession>A0ABT1XGV6</accession>
<evidence type="ECO:0000313" key="3">
    <source>
        <dbReference type="Proteomes" id="UP001165267"/>
    </source>
</evidence>
<keyword evidence="1" id="KW-0812">Transmembrane</keyword>
<proteinExistence type="predicted"/>
<protein>
    <submittedName>
        <fullName evidence="2">Uncharacterized protein</fullName>
    </submittedName>
</protein>
<sequence length="289" mass="33701">MINPAPLHFYFFGGVFSLSFLLLIAATPLYTATWMSTGIFLCLFIGIILFSFFVCYQWVFVSKRPVKATMLEFATLLAALHPFAFGIHYWDPLTDHSKLIQTTHWWENINLVFGIGVLLITTAVAYAIAYSKSDKASLETYSNLEWSIFQIDLRTRKYGRRKNFPIIHTLYWPLILTGVFYISWFANQYAHTADLKEDLKLISLIGMCSMILCYLCGLVFGEGIRLIQIERYLNKGKFGIEGLEHLLRWRHDYVKYHLPTPIRKLNLRLFNQHVEAYERLQNKVKTSRT</sequence>
<gene>
    <name evidence="2" type="ORF">NSP04_05650</name>
</gene>
<feature type="transmembrane region" description="Helical" evidence="1">
    <location>
        <begin position="164"/>
        <end position="186"/>
    </location>
</feature>
<keyword evidence="1" id="KW-0472">Membrane</keyword>
<name>A0ABT1XGV6_9BURK</name>
<keyword evidence="3" id="KW-1185">Reference proteome</keyword>
<keyword evidence="1" id="KW-1133">Transmembrane helix</keyword>
<feature type="transmembrane region" description="Helical" evidence="1">
    <location>
        <begin position="7"/>
        <end position="26"/>
    </location>
</feature>
<dbReference type="RefSeq" id="WP_257511369.1">
    <property type="nucleotide sequence ID" value="NZ_JANKHG010000016.1"/>
</dbReference>